<sequence>MQEQVRVELKRMLNKRNVIIWTSVVLFPIAYFFVIKDQYVFYRYIEIFLRLYSGGISLFFPILMVLLYAVHFLDEKKNRFLLYAQARVSLSHYFFSKIIANAIASFVISFLMMFIPFIFCMYIVPKLELVSLYEHLNNPIPYTTFEQLLSLGTLSYGLIYATWVGLNGMLYATFGLVLVMLMDKMLVAFFTPFIYYLLGTFFAQIVGLDQFAPDVSIFPFRIFQQPMWTVLVPFFLLTFIVSALFARVKGRVDEMYV</sequence>
<evidence type="ECO:0000313" key="3">
    <source>
        <dbReference type="Proteomes" id="UP000000742"/>
    </source>
</evidence>
<organism evidence="2 3">
    <name type="scientific">Anoxybacillus flavithermus (strain DSM 21510 / WK1)</name>
    <dbReference type="NCBI Taxonomy" id="491915"/>
    <lineage>
        <taxon>Bacteria</taxon>
        <taxon>Bacillati</taxon>
        <taxon>Bacillota</taxon>
        <taxon>Bacilli</taxon>
        <taxon>Bacillales</taxon>
        <taxon>Anoxybacillaceae</taxon>
        <taxon>Anoxybacillus</taxon>
    </lineage>
</organism>
<reference evidence="2 3" key="1">
    <citation type="journal article" date="2008" name="Genome Biol.">
        <title>Encapsulated in silica: genome, proteome and physiology of the thermophilic bacterium Anoxybacillus flavithermus WK1.</title>
        <authorList>
            <person name="Saw J.H."/>
            <person name="Mountain B.W."/>
            <person name="Feng L."/>
            <person name="Omelchenko M.V."/>
            <person name="Hou S."/>
            <person name="Saito J.A."/>
            <person name="Stott M.B."/>
            <person name="Li D."/>
            <person name="Zhao G."/>
            <person name="Wu J."/>
            <person name="Galperin M.Y."/>
            <person name="Koonin E.V."/>
            <person name="Makarova K.S."/>
            <person name="Wolf Y.I."/>
            <person name="Rigden D.J."/>
            <person name="Dunfield P.F."/>
            <person name="Wang L."/>
            <person name="Alam M."/>
        </authorList>
    </citation>
    <scope>NUCLEOTIDE SEQUENCE [LARGE SCALE GENOMIC DNA]</scope>
    <source>
        <strain evidence="3">DSM 21510 / WK1</strain>
    </source>
</reference>
<feature type="transmembrane region" description="Helical" evidence="1">
    <location>
        <begin position="18"/>
        <end position="35"/>
    </location>
</feature>
<dbReference type="KEGG" id="afl:Aflv_2812"/>
<dbReference type="eggNOG" id="ENOG502Z865">
    <property type="taxonomic scope" value="Bacteria"/>
</dbReference>
<feature type="transmembrane region" description="Helical" evidence="1">
    <location>
        <begin position="158"/>
        <end position="179"/>
    </location>
</feature>
<dbReference type="STRING" id="491915.Aflv_2812"/>
<feature type="transmembrane region" description="Helical" evidence="1">
    <location>
        <begin position="47"/>
        <end position="73"/>
    </location>
</feature>
<dbReference type="Proteomes" id="UP000000742">
    <property type="component" value="Chromosome"/>
</dbReference>
<keyword evidence="1" id="KW-0472">Membrane</keyword>
<dbReference type="EMBL" id="CP000922">
    <property type="protein sequence ID" value="ACJ35165.1"/>
    <property type="molecule type" value="Genomic_DNA"/>
</dbReference>
<evidence type="ECO:0000256" key="1">
    <source>
        <dbReference type="SAM" id="Phobius"/>
    </source>
</evidence>
<feature type="transmembrane region" description="Helical" evidence="1">
    <location>
        <begin position="94"/>
        <end position="124"/>
    </location>
</feature>
<proteinExistence type="predicted"/>
<dbReference type="AlphaFoldDB" id="B7GMR3"/>
<feature type="transmembrane region" description="Helical" evidence="1">
    <location>
        <begin position="186"/>
        <end position="207"/>
    </location>
</feature>
<protein>
    <submittedName>
        <fullName evidence="2">Membrane protein, predicted permease</fullName>
    </submittedName>
</protein>
<dbReference type="HOGENOM" id="CLU_094163_0_0_9"/>
<gene>
    <name evidence="2" type="ordered locus">Aflv_2812</name>
</gene>
<keyword evidence="1" id="KW-0812">Transmembrane</keyword>
<name>B7GMR3_ANOFW</name>
<evidence type="ECO:0000313" key="2">
    <source>
        <dbReference type="EMBL" id="ACJ35165.1"/>
    </source>
</evidence>
<feature type="transmembrane region" description="Helical" evidence="1">
    <location>
        <begin position="227"/>
        <end position="246"/>
    </location>
</feature>
<accession>B7GMR3</accession>
<keyword evidence="1" id="KW-1133">Transmembrane helix</keyword>